<dbReference type="FunFam" id="3.40.50.300:FF:000845">
    <property type="entry name" value="Mitochondrial helicase twinkle"/>
    <property type="match status" value="1"/>
</dbReference>
<evidence type="ECO:0000259" key="17">
    <source>
        <dbReference type="PROSITE" id="PS51199"/>
    </source>
</evidence>
<keyword evidence="4" id="KW-0999">Mitochondrion inner membrane</keyword>
<protein>
    <recommendedName>
        <fullName evidence="14">DNA 5'-3' helicase</fullName>
        <ecNumber evidence="14">5.6.2.3</ecNumber>
    </recommendedName>
    <alternativeName>
        <fullName evidence="16">Twinkle protein, mitochondrial</fullName>
    </alternativeName>
</protein>
<dbReference type="Gene3D" id="3.40.1360.10">
    <property type="match status" value="1"/>
</dbReference>
<evidence type="ECO:0000256" key="9">
    <source>
        <dbReference type="ARBA" id="ARBA00023121"/>
    </source>
</evidence>
<dbReference type="InterPro" id="IPR007694">
    <property type="entry name" value="DNA_helicase_DnaB-like_C"/>
</dbReference>
<dbReference type="GO" id="GO:0003697">
    <property type="term" value="F:single-stranded DNA binding"/>
    <property type="evidence" value="ECO:0007669"/>
    <property type="project" value="InterPro"/>
</dbReference>
<dbReference type="GO" id="GO:0008289">
    <property type="term" value="F:lipid binding"/>
    <property type="evidence" value="ECO:0007669"/>
    <property type="project" value="UniProtKB-KW"/>
</dbReference>
<evidence type="ECO:0000256" key="2">
    <source>
        <dbReference type="ARBA" id="ARBA00004637"/>
    </source>
</evidence>
<evidence type="ECO:0000256" key="3">
    <source>
        <dbReference type="ARBA" id="ARBA00022741"/>
    </source>
</evidence>
<dbReference type="Pfam" id="PF13481">
    <property type="entry name" value="AAA_25"/>
    <property type="match status" value="1"/>
</dbReference>
<sequence length="722" mass="81557">MKSILSAKSVTKVSMKYLYHPQNLQLSAYPVPLLNPLPRMPDGRRTYYRDISDELHDSLSVSSSAIRNFLSLQNIVYKPGYTCYSVRCKQCRPDCKDVRSEGANILINTTSGGFQCTTCAWSGKWQQFQKHVDAFTAANTSAGEDLVKEATTIDPVQRDYKLSCLAAEEERQKTNSLLSLTDDEFLSLVALYQMQGITQKTLESFGVRVYPNKEDLYFPRQHLEKRQACGFKRTIVRQMHDELTITEQISPREGGILGLFGWNLVPDDASELVITSNEFDAMILHQQTGRPVVALPKGISVLPVETLPLLEQFDKIVLWLSGGGNRAWQAAKLFTRKLVEVRCFLISPEIVQLRALPAYQKGKNLKTILDGARPVTHKAVIQFGSFRQEVLNELSSVEESTGLRWKRFPMLNRIVKGHRRGELTILTGPTGCGKTTFLSEYSLDLCVQGVRTLWGSFEIRNSRLVKTMLNQFSRKSMQRYVSEFDYWADRFEQLSMYFMAFHGQESMENVLDAMQHAVYVHDIEHIVVDNLQFMMGAGNFKGLYDKILRQDQIIEGFRRFATAYDCHISLVVHPRKELDNVELSIQSIYGGAKASQEADNILILQNNKGKSGLLQGKRYIQVAKNRFDGELGIVPLYYDKECQSYVKKEKGEKGPLSLNKDVEAIANWRASRAGSTLVLPTVTSDVESFLSLSEGRVVVLEPPPHLAVDDDILPDQTVSQGG</sequence>
<organism evidence="18 19">
    <name type="scientific">Ramazzottius varieornatus</name>
    <name type="common">Water bear</name>
    <name type="synonym">Tardigrade</name>
    <dbReference type="NCBI Taxonomy" id="947166"/>
    <lineage>
        <taxon>Eukaryota</taxon>
        <taxon>Metazoa</taxon>
        <taxon>Ecdysozoa</taxon>
        <taxon>Tardigrada</taxon>
        <taxon>Eutardigrada</taxon>
        <taxon>Parachela</taxon>
        <taxon>Hypsibioidea</taxon>
        <taxon>Ramazzottiidae</taxon>
        <taxon>Ramazzottius</taxon>
    </lineage>
</organism>
<dbReference type="Gene3D" id="3.40.50.300">
    <property type="entry name" value="P-loop containing nucleotide triphosphate hydrolases"/>
    <property type="match status" value="1"/>
</dbReference>
<evidence type="ECO:0000256" key="1">
    <source>
        <dbReference type="ARBA" id="ARBA00004436"/>
    </source>
</evidence>
<evidence type="ECO:0000313" key="19">
    <source>
        <dbReference type="Proteomes" id="UP000186922"/>
    </source>
</evidence>
<dbReference type="EC" id="5.6.2.3" evidence="14"/>
<keyword evidence="19" id="KW-1185">Reference proteome</keyword>
<dbReference type="SUPFAM" id="SSF56731">
    <property type="entry name" value="DNA primase core"/>
    <property type="match status" value="1"/>
</dbReference>
<dbReference type="STRING" id="947166.A0A1D1VEX5"/>
<keyword evidence="12" id="KW-0413">Isomerase</keyword>
<evidence type="ECO:0000256" key="6">
    <source>
        <dbReference type="ARBA" id="ARBA00022806"/>
    </source>
</evidence>
<evidence type="ECO:0000256" key="16">
    <source>
        <dbReference type="ARBA" id="ARBA00075597"/>
    </source>
</evidence>
<dbReference type="InterPro" id="IPR027032">
    <property type="entry name" value="Twinkle-like"/>
</dbReference>
<evidence type="ECO:0000256" key="14">
    <source>
        <dbReference type="ARBA" id="ARBA00044969"/>
    </source>
</evidence>
<evidence type="ECO:0000256" key="15">
    <source>
        <dbReference type="ARBA" id="ARBA00048954"/>
    </source>
</evidence>
<dbReference type="Proteomes" id="UP000186922">
    <property type="component" value="Unassembled WGS sequence"/>
</dbReference>
<dbReference type="GO" id="GO:0042645">
    <property type="term" value="C:mitochondrial nucleoid"/>
    <property type="evidence" value="ECO:0007669"/>
    <property type="project" value="UniProtKB-SubCell"/>
</dbReference>
<dbReference type="SUPFAM" id="SSF52540">
    <property type="entry name" value="P-loop containing nucleoside triphosphate hydrolases"/>
    <property type="match status" value="1"/>
</dbReference>
<dbReference type="GO" id="GO:0043139">
    <property type="term" value="F:5'-3' DNA helicase activity"/>
    <property type="evidence" value="ECO:0007669"/>
    <property type="project" value="UniProtKB-EC"/>
</dbReference>
<dbReference type="AlphaFoldDB" id="A0A1D1VEX5"/>
<keyword evidence="6" id="KW-0347">Helicase</keyword>
<evidence type="ECO:0000313" key="18">
    <source>
        <dbReference type="EMBL" id="GAU97443.1"/>
    </source>
</evidence>
<dbReference type="GO" id="GO:0005743">
    <property type="term" value="C:mitochondrial inner membrane"/>
    <property type="evidence" value="ECO:0007669"/>
    <property type="project" value="UniProtKB-SubCell"/>
</dbReference>
<comment type="subcellular location">
    <subcellularLocation>
        <location evidence="2">Mitochondrion inner membrane</location>
        <topology evidence="2">Peripheral membrane protein</topology>
    </subcellularLocation>
    <subcellularLocation>
        <location evidence="1">Mitochondrion matrix</location>
        <location evidence="1">Mitochondrion nucleoid</location>
    </subcellularLocation>
</comment>
<evidence type="ECO:0000256" key="11">
    <source>
        <dbReference type="ARBA" id="ARBA00023136"/>
    </source>
</evidence>
<keyword evidence="5" id="KW-0378">Hydrolase</keyword>
<evidence type="ECO:0000256" key="7">
    <source>
        <dbReference type="ARBA" id="ARBA00022840"/>
    </source>
</evidence>
<dbReference type="PANTHER" id="PTHR12873">
    <property type="entry name" value="T7-LIKE MITOCHONDRIAL DNA HELICASE"/>
    <property type="match status" value="1"/>
</dbReference>
<keyword evidence="3" id="KW-0547">Nucleotide-binding</keyword>
<reference evidence="18 19" key="1">
    <citation type="journal article" date="2016" name="Nat. Commun.">
        <title>Extremotolerant tardigrade genome and improved radiotolerance of human cultured cells by tardigrade-unique protein.</title>
        <authorList>
            <person name="Hashimoto T."/>
            <person name="Horikawa D.D."/>
            <person name="Saito Y."/>
            <person name="Kuwahara H."/>
            <person name="Kozuka-Hata H."/>
            <person name="Shin-I T."/>
            <person name="Minakuchi Y."/>
            <person name="Ohishi K."/>
            <person name="Motoyama A."/>
            <person name="Aizu T."/>
            <person name="Enomoto A."/>
            <person name="Kondo K."/>
            <person name="Tanaka S."/>
            <person name="Hara Y."/>
            <person name="Koshikawa S."/>
            <person name="Sagara H."/>
            <person name="Miura T."/>
            <person name="Yokobori S."/>
            <person name="Miyagawa K."/>
            <person name="Suzuki Y."/>
            <person name="Kubo T."/>
            <person name="Oyama M."/>
            <person name="Kohara Y."/>
            <person name="Fujiyama A."/>
            <person name="Arakawa K."/>
            <person name="Katayama T."/>
            <person name="Toyoda A."/>
            <person name="Kunieda T."/>
        </authorList>
    </citation>
    <scope>NUCLEOTIDE SEQUENCE [LARGE SCALE GENOMIC DNA]</scope>
    <source>
        <strain evidence="18 19">YOKOZUNA-1</strain>
    </source>
</reference>
<dbReference type="GO" id="GO:0005524">
    <property type="term" value="F:ATP binding"/>
    <property type="evidence" value="ECO:0007669"/>
    <property type="project" value="UniProtKB-KW"/>
</dbReference>
<dbReference type="PROSITE" id="PS51199">
    <property type="entry name" value="SF4_HELICASE"/>
    <property type="match status" value="1"/>
</dbReference>
<keyword evidence="13" id="KW-1135">Mitochondrion nucleoid</keyword>
<comment type="catalytic activity">
    <reaction evidence="15">
        <text>ATP + H2O = ADP + phosphate + H(+)</text>
        <dbReference type="Rhea" id="RHEA:13065"/>
        <dbReference type="ChEBI" id="CHEBI:15377"/>
        <dbReference type="ChEBI" id="CHEBI:15378"/>
        <dbReference type="ChEBI" id="CHEBI:30616"/>
        <dbReference type="ChEBI" id="CHEBI:43474"/>
        <dbReference type="ChEBI" id="CHEBI:456216"/>
        <dbReference type="EC" id="5.6.2.3"/>
    </reaction>
</comment>
<dbReference type="EMBL" id="BDGG01000004">
    <property type="protein sequence ID" value="GAU97443.1"/>
    <property type="molecule type" value="Genomic_DNA"/>
</dbReference>
<dbReference type="InterPro" id="IPR034154">
    <property type="entry name" value="TOPRIM_DnaG/twinkle"/>
</dbReference>
<keyword evidence="9" id="KW-0446">Lipid-binding</keyword>
<keyword evidence="11" id="KW-0472">Membrane</keyword>
<comment type="caution">
    <text evidence="18">The sequence shown here is derived from an EMBL/GenBank/DDBJ whole genome shotgun (WGS) entry which is preliminary data.</text>
</comment>
<keyword evidence="8" id="KW-0809">Transit peptide</keyword>
<proteinExistence type="predicted"/>
<accession>A0A1D1VEX5</accession>
<dbReference type="GO" id="GO:0006264">
    <property type="term" value="P:mitochondrial DNA replication"/>
    <property type="evidence" value="ECO:0007669"/>
    <property type="project" value="TreeGrafter"/>
</dbReference>
<dbReference type="PANTHER" id="PTHR12873:SF0">
    <property type="entry name" value="TWINKLE MTDNA HELICASE"/>
    <property type="match status" value="1"/>
</dbReference>
<gene>
    <name evidence="18" type="primary">RvY_08734-1</name>
    <name evidence="18" type="synonym">RvY_08734.1</name>
    <name evidence="18" type="ORF">RvY_08734</name>
</gene>
<keyword evidence="10" id="KW-0496">Mitochondrion</keyword>
<dbReference type="CDD" id="cd01029">
    <property type="entry name" value="TOPRIM_primases"/>
    <property type="match status" value="1"/>
</dbReference>
<keyword evidence="7" id="KW-0067">ATP-binding</keyword>
<evidence type="ECO:0000256" key="4">
    <source>
        <dbReference type="ARBA" id="ARBA00022792"/>
    </source>
</evidence>
<dbReference type="InterPro" id="IPR027417">
    <property type="entry name" value="P-loop_NTPase"/>
</dbReference>
<name>A0A1D1VEX5_RAMVA</name>
<evidence type="ECO:0000256" key="13">
    <source>
        <dbReference type="ARBA" id="ARBA00023271"/>
    </source>
</evidence>
<evidence type="ECO:0000256" key="5">
    <source>
        <dbReference type="ARBA" id="ARBA00022801"/>
    </source>
</evidence>
<evidence type="ECO:0000256" key="10">
    <source>
        <dbReference type="ARBA" id="ARBA00023128"/>
    </source>
</evidence>
<dbReference type="GO" id="GO:0016787">
    <property type="term" value="F:hydrolase activity"/>
    <property type="evidence" value="ECO:0007669"/>
    <property type="project" value="UniProtKB-KW"/>
</dbReference>
<dbReference type="OrthoDB" id="275278at2759"/>
<evidence type="ECO:0000256" key="8">
    <source>
        <dbReference type="ARBA" id="ARBA00022946"/>
    </source>
</evidence>
<evidence type="ECO:0000256" key="12">
    <source>
        <dbReference type="ARBA" id="ARBA00023235"/>
    </source>
</evidence>
<dbReference type="CDD" id="cd01122">
    <property type="entry name" value="Twinkle_C"/>
    <property type="match status" value="1"/>
</dbReference>
<feature type="domain" description="SF4 helicase" evidence="17">
    <location>
        <begin position="397"/>
        <end position="652"/>
    </location>
</feature>